<reference evidence="3" key="1">
    <citation type="journal article" date="2019" name="Int. J. Syst. Evol. Microbiol.">
        <title>The Global Catalogue of Microorganisms (GCM) 10K type strain sequencing project: providing services to taxonomists for standard genome sequencing and annotation.</title>
        <authorList>
            <consortium name="The Broad Institute Genomics Platform"/>
            <consortium name="The Broad Institute Genome Sequencing Center for Infectious Disease"/>
            <person name="Wu L."/>
            <person name="Ma J."/>
        </authorList>
    </citation>
    <scope>NUCLEOTIDE SEQUENCE [LARGE SCALE GENOMIC DNA]</scope>
    <source>
        <strain evidence="3">JCM 17925</strain>
    </source>
</reference>
<dbReference type="Proteomes" id="UP001500936">
    <property type="component" value="Unassembled WGS sequence"/>
</dbReference>
<proteinExistence type="predicted"/>
<gene>
    <name evidence="2" type="ORF">GCM10023187_12050</name>
</gene>
<dbReference type="NCBIfam" id="TIGR04183">
    <property type="entry name" value="Por_Secre_tail"/>
    <property type="match status" value="1"/>
</dbReference>
<sequence>MCGVCGPDDANTESLRIGVSAETSALKLSIQSSPNPTSGILQVTITGAGSQKAIPLKLYDLSQRLGGSWSVPLTNGQGKATIDIHGKADGVYILSAEGEQGKASQRVIKGGN</sequence>
<organism evidence="2 3">
    <name type="scientific">Nibrella viscosa</name>
    <dbReference type="NCBI Taxonomy" id="1084524"/>
    <lineage>
        <taxon>Bacteria</taxon>
        <taxon>Pseudomonadati</taxon>
        <taxon>Bacteroidota</taxon>
        <taxon>Cytophagia</taxon>
        <taxon>Cytophagales</taxon>
        <taxon>Spirosomataceae</taxon>
        <taxon>Nibrella</taxon>
    </lineage>
</organism>
<protein>
    <recommendedName>
        <fullName evidence="1">Secretion system C-terminal sorting domain-containing protein</fullName>
    </recommendedName>
</protein>
<accession>A0ABP8K3W1</accession>
<dbReference type="EMBL" id="BAABHB010000002">
    <property type="protein sequence ID" value="GAA4399715.1"/>
    <property type="molecule type" value="Genomic_DNA"/>
</dbReference>
<evidence type="ECO:0000313" key="3">
    <source>
        <dbReference type="Proteomes" id="UP001500936"/>
    </source>
</evidence>
<dbReference type="InterPro" id="IPR026444">
    <property type="entry name" value="Secre_tail"/>
</dbReference>
<feature type="domain" description="Secretion system C-terminal sorting" evidence="1">
    <location>
        <begin position="34"/>
        <end position="108"/>
    </location>
</feature>
<evidence type="ECO:0000313" key="2">
    <source>
        <dbReference type="EMBL" id="GAA4399715.1"/>
    </source>
</evidence>
<name>A0ABP8K3W1_9BACT</name>
<dbReference type="Pfam" id="PF18962">
    <property type="entry name" value="Por_Secre_tail"/>
    <property type="match status" value="1"/>
</dbReference>
<evidence type="ECO:0000259" key="1">
    <source>
        <dbReference type="Pfam" id="PF18962"/>
    </source>
</evidence>
<keyword evidence="3" id="KW-1185">Reference proteome</keyword>
<comment type="caution">
    <text evidence="2">The sequence shown here is derived from an EMBL/GenBank/DDBJ whole genome shotgun (WGS) entry which is preliminary data.</text>
</comment>